<evidence type="ECO:0000313" key="2">
    <source>
        <dbReference type="EMBL" id="GIX71856.1"/>
    </source>
</evidence>
<proteinExistence type="predicted"/>
<accession>A0AAV4MIL5</accession>
<gene>
    <name evidence="2" type="ORF">CEXT_734201</name>
</gene>
<dbReference type="Proteomes" id="UP001054945">
    <property type="component" value="Unassembled WGS sequence"/>
</dbReference>
<comment type="caution">
    <text evidence="2">The sequence shown here is derived from an EMBL/GenBank/DDBJ whole genome shotgun (WGS) entry which is preliminary data.</text>
</comment>
<organism evidence="2 3">
    <name type="scientific">Caerostris extrusa</name>
    <name type="common">Bark spider</name>
    <name type="synonym">Caerostris bankana</name>
    <dbReference type="NCBI Taxonomy" id="172846"/>
    <lineage>
        <taxon>Eukaryota</taxon>
        <taxon>Metazoa</taxon>
        <taxon>Ecdysozoa</taxon>
        <taxon>Arthropoda</taxon>
        <taxon>Chelicerata</taxon>
        <taxon>Arachnida</taxon>
        <taxon>Araneae</taxon>
        <taxon>Araneomorphae</taxon>
        <taxon>Entelegynae</taxon>
        <taxon>Araneoidea</taxon>
        <taxon>Araneidae</taxon>
        <taxon>Caerostris</taxon>
    </lineage>
</organism>
<evidence type="ECO:0000313" key="3">
    <source>
        <dbReference type="Proteomes" id="UP001054945"/>
    </source>
</evidence>
<feature type="compositionally biased region" description="Basic and acidic residues" evidence="1">
    <location>
        <begin position="28"/>
        <end position="47"/>
    </location>
</feature>
<feature type="region of interest" description="Disordered" evidence="1">
    <location>
        <begin position="17"/>
        <end position="47"/>
    </location>
</feature>
<keyword evidence="3" id="KW-1185">Reference proteome</keyword>
<dbReference type="AlphaFoldDB" id="A0AAV4MIL5"/>
<dbReference type="EMBL" id="BPLR01002259">
    <property type="protein sequence ID" value="GIX71856.1"/>
    <property type="molecule type" value="Genomic_DNA"/>
</dbReference>
<evidence type="ECO:0000256" key="1">
    <source>
        <dbReference type="SAM" id="MobiDB-lite"/>
    </source>
</evidence>
<protein>
    <submittedName>
        <fullName evidence="2">Uncharacterized protein</fullName>
    </submittedName>
</protein>
<name>A0AAV4MIL5_CAEEX</name>
<reference evidence="2 3" key="1">
    <citation type="submission" date="2021-06" db="EMBL/GenBank/DDBJ databases">
        <title>Caerostris extrusa draft genome.</title>
        <authorList>
            <person name="Kono N."/>
            <person name="Arakawa K."/>
        </authorList>
    </citation>
    <scope>NUCLEOTIDE SEQUENCE [LARGE SCALE GENOMIC DNA]</scope>
</reference>
<sequence length="144" mass="16307">MKKIFSLSLSFSVTKEHPSFCASSHPRSAHEASRDRRELTGSPGRKDCDRRIFGFRSKRSSATFTPPDRTSPNRLARSAIWRTNSSRKIREKDEPGKVTFAVSYLRHSEIRVLQAIGERAGLTIYALKQLKLHHKSKAVVKALS</sequence>